<keyword evidence="1" id="KW-0812">Transmembrane</keyword>
<feature type="transmembrane region" description="Helical" evidence="1">
    <location>
        <begin position="23"/>
        <end position="42"/>
    </location>
</feature>
<keyword evidence="3" id="KW-1185">Reference proteome</keyword>
<dbReference type="Proteomes" id="UP001165378">
    <property type="component" value="Unassembled WGS sequence"/>
</dbReference>
<gene>
    <name evidence="2" type="ORF">LZ495_21385</name>
</gene>
<accession>A0AA41U1L2</accession>
<evidence type="ECO:0000256" key="1">
    <source>
        <dbReference type="SAM" id="Phobius"/>
    </source>
</evidence>
<dbReference type="AlphaFoldDB" id="A0AA41U1L2"/>
<sequence length="126" mass="13957">MQRGLYPPDPTEPQPRSRLGESVLYVALYLAAGFALTMAWVVQWGKLDGCMDAECEDYWWAAESKDDLAAWIYFAGLVPLSALIAATWRRNGSKPILRWVTAAVACAAIGVMMSIAVWHPEAPNDR</sequence>
<keyword evidence="1" id="KW-1133">Transmembrane helix</keyword>
<dbReference type="EMBL" id="JAKFHA010000012">
    <property type="protein sequence ID" value="MCF2529756.1"/>
    <property type="molecule type" value="Genomic_DNA"/>
</dbReference>
<evidence type="ECO:0000313" key="2">
    <source>
        <dbReference type="EMBL" id="MCF2529756.1"/>
    </source>
</evidence>
<feature type="transmembrane region" description="Helical" evidence="1">
    <location>
        <begin position="99"/>
        <end position="118"/>
    </location>
</feature>
<feature type="transmembrane region" description="Helical" evidence="1">
    <location>
        <begin position="68"/>
        <end position="87"/>
    </location>
</feature>
<dbReference type="RefSeq" id="WP_235054180.1">
    <property type="nucleotide sequence ID" value="NZ_JAKFHA010000012.1"/>
</dbReference>
<name>A0AA41U1L2_9ACTN</name>
<reference evidence="2" key="1">
    <citation type="submission" date="2022-01" db="EMBL/GenBank/DDBJ databases">
        <title>Genome-Based Taxonomic Classification of the Phylum Actinobacteria.</title>
        <authorList>
            <person name="Gao Y."/>
        </authorList>
    </citation>
    <scope>NUCLEOTIDE SEQUENCE</scope>
    <source>
        <strain evidence="2">KLBMP 8922</strain>
    </source>
</reference>
<protein>
    <submittedName>
        <fullName evidence="2">Uncharacterized protein</fullName>
    </submittedName>
</protein>
<keyword evidence="1" id="KW-0472">Membrane</keyword>
<proteinExistence type="predicted"/>
<comment type="caution">
    <text evidence="2">The sequence shown here is derived from an EMBL/GenBank/DDBJ whole genome shotgun (WGS) entry which is preliminary data.</text>
</comment>
<organism evidence="2 3">
    <name type="scientific">Yinghuangia soli</name>
    <dbReference type="NCBI Taxonomy" id="2908204"/>
    <lineage>
        <taxon>Bacteria</taxon>
        <taxon>Bacillati</taxon>
        <taxon>Actinomycetota</taxon>
        <taxon>Actinomycetes</taxon>
        <taxon>Kitasatosporales</taxon>
        <taxon>Streptomycetaceae</taxon>
        <taxon>Yinghuangia</taxon>
    </lineage>
</organism>
<evidence type="ECO:0000313" key="3">
    <source>
        <dbReference type="Proteomes" id="UP001165378"/>
    </source>
</evidence>